<comment type="caution">
    <text evidence="1">The sequence shown here is derived from an EMBL/GenBank/DDBJ whole genome shotgun (WGS) entry which is preliminary data.</text>
</comment>
<protein>
    <submittedName>
        <fullName evidence="1">Uncharacterized protein</fullName>
    </submittedName>
</protein>
<evidence type="ECO:0000313" key="1">
    <source>
        <dbReference type="EMBL" id="MBC8753614.1"/>
    </source>
</evidence>
<keyword evidence="2" id="KW-1185">Reference proteome</keyword>
<reference evidence="1 2" key="1">
    <citation type="submission" date="2020-07" db="EMBL/GenBank/DDBJ databases">
        <title>Description of Kordia aestuariivivens sp. nov., isolated from a tidal flat.</title>
        <authorList>
            <person name="Park S."/>
            <person name="Yoon J.-H."/>
        </authorList>
    </citation>
    <scope>NUCLEOTIDE SEQUENCE [LARGE SCALE GENOMIC DNA]</scope>
    <source>
        <strain evidence="1 2">YSTF-M3</strain>
    </source>
</reference>
<gene>
    <name evidence="1" type="ORF">H2O64_02950</name>
</gene>
<dbReference type="EMBL" id="JACGWS010000001">
    <property type="protein sequence ID" value="MBC8753614.1"/>
    <property type="molecule type" value="Genomic_DNA"/>
</dbReference>
<dbReference type="Proteomes" id="UP000619238">
    <property type="component" value="Unassembled WGS sequence"/>
</dbReference>
<organism evidence="1 2">
    <name type="scientific">Kordia aestuariivivens</name>
    <dbReference type="NCBI Taxonomy" id="2759037"/>
    <lineage>
        <taxon>Bacteria</taxon>
        <taxon>Pseudomonadati</taxon>
        <taxon>Bacteroidota</taxon>
        <taxon>Flavobacteriia</taxon>
        <taxon>Flavobacteriales</taxon>
        <taxon>Flavobacteriaceae</taxon>
        <taxon>Kordia</taxon>
    </lineage>
</organism>
<evidence type="ECO:0000313" key="2">
    <source>
        <dbReference type="Proteomes" id="UP000619238"/>
    </source>
</evidence>
<proteinExistence type="predicted"/>
<dbReference type="RefSeq" id="WP_187560639.1">
    <property type="nucleotide sequence ID" value="NZ_JACGWS010000001.1"/>
</dbReference>
<sequence length="147" mass="16256">MKLLKSIDKLLASMGSSKAAERGHSAAITEKIMKDVPGELLATSEYGGIWAGLQELNGYVFMEVTILNPTKIKTFTGSTLTFLGGDELVLTSDSKEINSEYSGAYNSWITLMSFEITKKNLAFIKGKKFDQIQLDFKKKSLLFDAKK</sequence>
<accession>A0ABR7Q4W3</accession>
<name>A0ABR7Q4W3_9FLAO</name>